<evidence type="ECO:0000313" key="2">
    <source>
        <dbReference type="EMBL" id="KIV94665.1"/>
    </source>
</evidence>
<evidence type="ECO:0000313" key="3">
    <source>
        <dbReference type="Proteomes" id="UP000054302"/>
    </source>
</evidence>
<feature type="region of interest" description="Disordered" evidence="1">
    <location>
        <begin position="1"/>
        <end position="76"/>
    </location>
</feature>
<protein>
    <submittedName>
        <fullName evidence="2">Uncharacterized protein</fullName>
    </submittedName>
</protein>
<dbReference type="GeneID" id="27320254"/>
<reference evidence="2 3" key="1">
    <citation type="submission" date="2015-01" db="EMBL/GenBank/DDBJ databases">
        <title>The Genome Sequence of Exophiala mesophila CBS40295.</title>
        <authorList>
            <consortium name="The Broad Institute Genomics Platform"/>
            <person name="Cuomo C."/>
            <person name="de Hoog S."/>
            <person name="Gorbushina A."/>
            <person name="Stielow B."/>
            <person name="Teixiera M."/>
            <person name="Abouelleil A."/>
            <person name="Chapman S.B."/>
            <person name="Priest M."/>
            <person name="Young S.K."/>
            <person name="Wortman J."/>
            <person name="Nusbaum C."/>
            <person name="Birren B."/>
        </authorList>
    </citation>
    <scope>NUCLEOTIDE SEQUENCE [LARGE SCALE GENOMIC DNA]</scope>
    <source>
        <strain evidence="2 3">CBS 40295</strain>
    </source>
</reference>
<name>A0A0D1WYV0_EXOME</name>
<organism evidence="2 3">
    <name type="scientific">Exophiala mesophila</name>
    <name type="common">Black yeast-like fungus</name>
    <dbReference type="NCBI Taxonomy" id="212818"/>
    <lineage>
        <taxon>Eukaryota</taxon>
        <taxon>Fungi</taxon>
        <taxon>Dikarya</taxon>
        <taxon>Ascomycota</taxon>
        <taxon>Pezizomycotina</taxon>
        <taxon>Eurotiomycetes</taxon>
        <taxon>Chaetothyriomycetidae</taxon>
        <taxon>Chaetothyriales</taxon>
        <taxon>Herpotrichiellaceae</taxon>
        <taxon>Exophiala</taxon>
    </lineage>
</organism>
<accession>A0A0D1WYV0</accession>
<dbReference type="EMBL" id="KN847521">
    <property type="protein sequence ID" value="KIV94665.1"/>
    <property type="molecule type" value="Genomic_DNA"/>
</dbReference>
<keyword evidence="3" id="KW-1185">Reference proteome</keyword>
<gene>
    <name evidence="2" type="ORF">PV10_02409</name>
</gene>
<dbReference type="VEuPathDB" id="FungiDB:PV10_02409"/>
<evidence type="ECO:0000256" key="1">
    <source>
        <dbReference type="SAM" id="MobiDB-lite"/>
    </source>
</evidence>
<dbReference type="AlphaFoldDB" id="A0A0D1WYV0"/>
<dbReference type="RefSeq" id="XP_016226239.1">
    <property type="nucleotide sequence ID" value="XM_016366721.1"/>
</dbReference>
<feature type="compositionally biased region" description="Basic residues" evidence="1">
    <location>
        <begin position="38"/>
        <end position="62"/>
    </location>
</feature>
<dbReference type="HOGENOM" id="CLU_1806177_0_0_1"/>
<feature type="compositionally biased region" description="Low complexity" evidence="1">
    <location>
        <begin position="1"/>
        <end position="21"/>
    </location>
</feature>
<sequence length="143" mass="15891">MSSSSSFFSQSISDSDLSDPPSDIDDLELNFDSGVIKRTTKSPRRRSSTMPKNKGKGKKPAKRASDEVSPLDQEDEDTFLPNCLARLSIKKPRLDKDLSAIERLPNEVIHRIAELTDNDHDLTNLAQSSEQLARALLPQETPV</sequence>
<dbReference type="Proteomes" id="UP000054302">
    <property type="component" value="Unassembled WGS sequence"/>
</dbReference>
<proteinExistence type="predicted"/>